<protein>
    <submittedName>
        <fullName evidence="1">Uncharacterized protein</fullName>
    </submittedName>
</protein>
<organism evidence="1">
    <name type="scientific">Arundo donax</name>
    <name type="common">Giant reed</name>
    <name type="synonym">Donax arundinaceus</name>
    <dbReference type="NCBI Taxonomy" id="35708"/>
    <lineage>
        <taxon>Eukaryota</taxon>
        <taxon>Viridiplantae</taxon>
        <taxon>Streptophyta</taxon>
        <taxon>Embryophyta</taxon>
        <taxon>Tracheophyta</taxon>
        <taxon>Spermatophyta</taxon>
        <taxon>Magnoliopsida</taxon>
        <taxon>Liliopsida</taxon>
        <taxon>Poales</taxon>
        <taxon>Poaceae</taxon>
        <taxon>PACMAD clade</taxon>
        <taxon>Arundinoideae</taxon>
        <taxon>Arundineae</taxon>
        <taxon>Arundo</taxon>
    </lineage>
</organism>
<reference evidence="1" key="1">
    <citation type="submission" date="2014-09" db="EMBL/GenBank/DDBJ databases">
        <authorList>
            <person name="Magalhaes I.L.F."/>
            <person name="Oliveira U."/>
            <person name="Santos F.R."/>
            <person name="Vidigal T.H.D.A."/>
            <person name="Brescovit A.D."/>
            <person name="Santos A.J."/>
        </authorList>
    </citation>
    <scope>NUCLEOTIDE SEQUENCE</scope>
    <source>
        <tissue evidence="1">Shoot tissue taken approximately 20 cm above the soil surface</tissue>
    </source>
</reference>
<dbReference type="AlphaFoldDB" id="A0A0A9CP13"/>
<name>A0A0A9CP13_ARUDO</name>
<evidence type="ECO:0000313" key="1">
    <source>
        <dbReference type="EMBL" id="JAD73247.1"/>
    </source>
</evidence>
<reference evidence="1" key="2">
    <citation type="journal article" date="2015" name="Data Brief">
        <title>Shoot transcriptome of the giant reed, Arundo donax.</title>
        <authorList>
            <person name="Barrero R.A."/>
            <person name="Guerrero F.D."/>
            <person name="Moolhuijzen P."/>
            <person name="Goolsby J.A."/>
            <person name="Tidwell J."/>
            <person name="Bellgard S.E."/>
            <person name="Bellgard M.I."/>
        </authorList>
    </citation>
    <scope>NUCLEOTIDE SEQUENCE</scope>
    <source>
        <tissue evidence="1">Shoot tissue taken approximately 20 cm above the soil surface</tissue>
    </source>
</reference>
<accession>A0A0A9CP13</accession>
<dbReference type="EMBL" id="GBRH01224648">
    <property type="protein sequence ID" value="JAD73247.1"/>
    <property type="molecule type" value="Transcribed_RNA"/>
</dbReference>
<sequence length="50" mass="5726">MSKRSFLRAWRHTGLDHDGVCKSNRSIMLILDLHKHRIIVIIVSKKGGNS</sequence>
<proteinExistence type="predicted"/>